<evidence type="ECO:0008006" key="3">
    <source>
        <dbReference type="Google" id="ProtNLM"/>
    </source>
</evidence>
<accession>A0ABP3ZPX0</accession>
<dbReference type="InterPro" id="IPR043148">
    <property type="entry name" value="TagF_C"/>
</dbReference>
<sequence>MLAVARTYTSTVRLLDALSVFRSDERVHVLFAFDPTSAFGDGVPELLAEAGVRLVPWDGVPALDCDLVLTASENVDLDQLDAPVVVLPHGIGFHKNVPDSRGAGDRVSGVVPERYLRGKRVWMAVSHPGQREQLRPGRPDAADRCVVIGDAVHDRMVASLPLREHYRRALGVGRRQRLVVLTSTWRDDSLLGAWPRLPALLLEELPYDEYRVAVVTHPNIRSWHGDFHTGQVMADARAMGLLRIPPSGGWQAALVAADAVVGDHGSVTLYGAALDRPVLLASSSTTTIADTPPQRLARVAPRLDPGRSLREQVAHAIDTHPPGRYGDLAARMFARRGEAVRALRDLLYERLELDVPSAHVPVPAVADPRAEADPPRAFTVHSRVAAPGVLDVWRHPTRGRGDTRRAGGLYTHLSCYEDEPDRLLVDNATVVVRARVTGREEAGEWALAALSHYPAAFMAVAAGDRECHALLRDGRRLTASGDGDASSVAAALYTCVRAGVGGRVTVRAGGLGTELHVC</sequence>
<organism evidence="1 2">
    <name type="scientific">Nonomuraea longicatena</name>
    <dbReference type="NCBI Taxonomy" id="83682"/>
    <lineage>
        <taxon>Bacteria</taxon>
        <taxon>Bacillati</taxon>
        <taxon>Actinomycetota</taxon>
        <taxon>Actinomycetes</taxon>
        <taxon>Streptosporangiales</taxon>
        <taxon>Streptosporangiaceae</taxon>
        <taxon>Nonomuraea</taxon>
    </lineage>
</organism>
<dbReference type="Proteomes" id="UP001501578">
    <property type="component" value="Unassembled WGS sequence"/>
</dbReference>
<proteinExistence type="predicted"/>
<evidence type="ECO:0000313" key="1">
    <source>
        <dbReference type="EMBL" id="GAA0925188.1"/>
    </source>
</evidence>
<dbReference type="EMBL" id="BAAAHQ010000011">
    <property type="protein sequence ID" value="GAA0925188.1"/>
    <property type="molecule type" value="Genomic_DNA"/>
</dbReference>
<protein>
    <recommendedName>
        <fullName evidence="3">CDP-Glycerol:Poly(Glycerophosphate) glycerophosphotransferase</fullName>
    </recommendedName>
</protein>
<dbReference type="SUPFAM" id="SSF53756">
    <property type="entry name" value="UDP-Glycosyltransferase/glycogen phosphorylase"/>
    <property type="match status" value="1"/>
</dbReference>
<name>A0ABP3ZPX0_9ACTN</name>
<comment type="caution">
    <text evidence="1">The sequence shown here is derived from an EMBL/GenBank/DDBJ whole genome shotgun (WGS) entry which is preliminary data.</text>
</comment>
<keyword evidence="2" id="KW-1185">Reference proteome</keyword>
<reference evidence="2" key="1">
    <citation type="journal article" date="2019" name="Int. J. Syst. Evol. Microbiol.">
        <title>The Global Catalogue of Microorganisms (GCM) 10K type strain sequencing project: providing services to taxonomists for standard genome sequencing and annotation.</title>
        <authorList>
            <consortium name="The Broad Institute Genomics Platform"/>
            <consortium name="The Broad Institute Genome Sequencing Center for Infectious Disease"/>
            <person name="Wu L."/>
            <person name="Ma J."/>
        </authorList>
    </citation>
    <scope>NUCLEOTIDE SEQUENCE [LARGE SCALE GENOMIC DNA]</scope>
    <source>
        <strain evidence="2">JCM 11136</strain>
    </source>
</reference>
<evidence type="ECO:0000313" key="2">
    <source>
        <dbReference type="Proteomes" id="UP001501578"/>
    </source>
</evidence>
<dbReference type="Gene3D" id="3.40.50.12580">
    <property type="match status" value="1"/>
</dbReference>
<gene>
    <name evidence="1" type="ORF">GCM10009560_26500</name>
</gene>